<evidence type="ECO:0000256" key="1">
    <source>
        <dbReference type="ARBA" id="ARBA00008645"/>
    </source>
</evidence>
<name>A0A1G1SXS2_9BACT</name>
<feature type="domain" description="AB hydrolase-1" evidence="2">
    <location>
        <begin position="18"/>
        <end position="250"/>
    </location>
</feature>
<accession>A0A1G1SXS2</accession>
<dbReference type="PRINTS" id="PR00111">
    <property type="entry name" value="ABHYDROLASE"/>
</dbReference>
<dbReference type="Pfam" id="PF00561">
    <property type="entry name" value="Abhydrolase_1"/>
    <property type="match status" value="1"/>
</dbReference>
<evidence type="ECO:0000313" key="4">
    <source>
        <dbReference type="Proteomes" id="UP000176294"/>
    </source>
</evidence>
<dbReference type="Proteomes" id="UP000176294">
    <property type="component" value="Unassembled WGS sequence"/>
</dbReference>
<dbReference type="OrthoDB" id="9780932at2"/>
<evidence type="ECO:0000259" key="2">
    <source>
        <dbReference type="Pfam" id="PF00561"/>
    </source>
</evidence>
<dbReference type="STRING" id="1908237.BEN47_03640"/>
<reference evidence="3 4" key="1">
    <citation type="submission" date="2016-08" db="EMBL/GenBank/DDBJ databases">
        <title>Hymenobacter coccineus sp. nov., Hymenobacter lapidarius sp. nov. and Hymenobacter glacialis sp. nov., isolated from Antarctic soil.</title>
        <authorList>
            <person name="Sedlacek I."/>
            <person name="Kralova S."/>
            <person name="Kyrova K."/>
            <person name="Maslanova I."/>
            <person name="Stankova E."/>
            <person name="Vrbovska V."/>
            <person name="Nemec M."/>
            <person name="Bartak M."/>
            <person name="Svec P."/>
            <person name="Busse H.-J."/>
            <person name="Pantucek R."/>
        </authorList>
    </citation>
    <scope>NUCLEOTIDE SEQUENCE [LARGE SCALE GENOMIC DNA]</scope>
    <source>
        <strain evidence="3 4">CCM 8643</strain>
    </source>
</reference>
<comment type="similarity">
    <text evidence="1">Belongs to the AB hydrolase superfamily.</text>
</comment>
<dbReference type="RefSeq" id="WP_070729333.1">
    <property type="nucleotide sequence ID" value="NZ_MDZB01000131.1"/>
</dbReference>
<sequence length="270" mass="29532">MEVLKRNNVTVTGTGQQAMVFMHGFGCNQHMWRLVAPAFEDRYRVVLLDLVGAGKSDLAAYNPARYSTLDAHAEDVLDVLQALDLHDTVLVGHSVSAMIAVLVAIREPARVARLVLVAPSPRYLNDAGYTGGFELADIEELFDTMDNNYLGWSAGITPVIMGHPERPELSEELNNSFCNTDPTIAQHFARVTFLSDNRADLPHVRTPALILQSAQDALAPLAVGQYLHQHLANSQLTVLNNPGHCPHLSAPQQTISAINLFLEPARIAQV</sequence>
<keyword evidence="4" id="KW-1185">Reference proteome</keyword>
<proteinExistence type="inferred from homology"/>
<comment type="caution">
    <text evidence="3">The sequence shown here is derived from an EMBL/GenBank/DDBJ whole genome shotgun (WGS) entry which is preliminary data.</text>
</comment>
<dbReference type="Gene3D" id="3.40.50.1820">
    <property type="entry name" value="alpha/beta hydrolase"/>
    <property type="match status" value="1"/>
</dbReference>
<dbReference type="AlphaFoldDB" id="A0A1G1SXS2"/>
<dbReference type="InterPro" id="IPR000073">
    <property type="entry name" value="AB_hydrolase_1"/>
</dbReference>
<dbReference type="InterPro" id="IPR029058">
    <property type="entry name" value="AB_hydrolase_fold"/>
</dbReference>
<dbReference type="PANTHER" id="PTHR43039">
    <property type="entry name" value="ESTERASE-RELATED"/>
    <property type="match status" value="1"/>
</dbReference>
<gene>
    <name evidence="3" type="ORF">BEN47_03640</name>
</gene>
<dbReference type="SUPFAM" id="SSF53474">
    <property type="entry name" value="alpha/beta-Hydrolases"/>
    <property type="match status" value="1"/>
</dbReference>
<dbReference type="EMBL" id="MDZB01000131">
    <property type="protein sequence ID" value="OGX83394.1"/>
    <property type="molecule type" value="Genomic_DNA"/>
</dbReference>
<evidence type="ECO:0000313" key="3">
    <source>
        <dbReference type="EMBL" id="OGX83394.1"/>
    </source>
</evidence>
<organism evidence="3 4">
    <name type="scientific">Hymenobacter lapidarius</name>
    <dbReference type="NCBI Taxonomy" id="1908237"/>
    <lineage>
        <taxon>Bacteria</taxon>
        <taxon>Pseudomonadati</taxon>
        <taxon>Bacteroidota</taxon>
        <taxon>Cytophagia</taxon>
        <taxon>Cytophagales</taxon>
        <taxon>Hymenobacteraceae</taxon>
        <taxon>Hymenobacter</taxon>
    </lineage>
</organism>
<protein>
    <submittedName>
        <fullName evidence="3">Sigma factor sigB regulation protein rsbQ</fullName>
    </submittedName>
</protein>